<dbReference type="EMBL" id="JAEUGD010000001">
    <property type="protein sequence ID" value="MBL6444683.1"/>
    <property type="molecule type" value="Genomic_DNA"/>
</dbReference>
<feature type="transmembrane region" description="Helical" evidence="1">
    <location>
        <begin position="7"/>
        <end position="27"/>
    </location>
</feature>
<evidence type="ECO:0000256" key="1">
    <source>
        <dbReference type="SAM" id="Phobius"/>
    </source>
</evidence>
<organism evidence="2 3">
    <name type="scientific">Fulvivirga marina</name>
    <dbReference type="NCBI Taxonomy" id="2494733"/>
    <lineage>
        <taxon>Bacteria</taxon>
        <taxon>Pseudomonadati</taxon>
        <taxon>Bacteroidota</taxon>
        <taxon>Cytophagia</taxon>
        <taxon>Cytophagales</taxon>
        <taxon>Fulvivirgaceae</taxon>
        <taxon>Fulvivirga</taxon>
    </lineage>
</organism>
<evidence type="ECO:0000313" key="2">
    <source>
        <dbReference type="EMBL" id="MBL6444683.1"/>
    </source>
</evidence>
<keyword evidence="1" id="KW-0812">Transmembrane</keyword>
<keyword evidence="1" id="KW-0472">Membrane</keyword>
<proteinExistence type="predicted"/>
<protein>
    <submittedName>
        <fullName evidence="2">Uncharacterized protein</fullName>
    </submittedName>
</protein>
<dbReference type="RefSeq" id="WP_202854228.1">
    <property type="nucleotide sequence ID" value="NZ_JAEUGD010000001.1"/>
</dbReference>
<reference evidence="2" key="1">
    <citation type="submission" date="2021-01" db="EMBL/GenBank/DDBJ databases">
        <title>Fulvivirga kasyanovii gen. nov., sp nov., a novel member of the phylum Bacteroidetes isolated from seawater in a mussel farm.</title>
        <authorList>
            <person name="Zhao L.-H."/>
            <person name="Wang Z.-J."/>
        </authorList>
    </citation>
    <scope>NUCLEOTIDE SEQUENCE</scope>
    <source>
        <strain evidence="2">29W222</strain>
    </source>
</reference>
<comment type="caution">
    <text evidence="2">The sequence shown here is derived from an EMBL/GenBank/DDBJ whole genome shotgun (WGS) entry which is preliminary data.</text>
</comment>
<accession>A0A937FUL3</accession>
<sequence length="159" mass="17956">MRIDKDTLKISGITAATLLAASLLLTWKRKQQDKLASRILEELQKETNPGSAGLSASEAFDIHYKDKVQKDVGGKIIVLTQDAAKRYAKEIQDAWGIFNDDENQIYAVLRKLKDKVQVSQVSRAYNDGNLIDVFYDRLSSSEIKKVLEIVNSKPAYRRP</sequence>
<evidence type="ECO:0000313" key="3">
    <source>
        <dbReference type="Proteomes" id="UP000614216"/>
    </source>
</evidence>
<gene>
    <name evidence="2" type="ORF">JMN32_00075</name>
</gene>
<keyword evidence="1" id="KW-1133">Transmembrane helix</keyword>
<dbReference type="AlphaFoldDB" id="A0A937FUL3"/>
<keyword evidence="3" id="KW-1185">Reference proteome</keyword>
<name>A0A937FUL3_9BACT</name>
<dbReference type="Proteomes" id="UP000614216">
    <property type="component" value="Unassembled WGS sequence"/>
</dbReference>